<evidence type="ECO:0000313" key="2">
    <source>
        <dbReference type="EMBL" id="JAD20078.1"/>
    </source>
</evidence>
<name>A0A0A8Y565_ARUDO</name>
<sequence>MRVSGWISASALMTHQYTTRVSDSMPVRLATFGFTAFGYVMHVFWSSNLYSSIFVCNCIFHSHFSLHRLGVRRSLC</sequence>
<keyword evidence="1" id="KW-0472">Membrane</keyword>
<reference evidence="2" key="2">
    <citation type="journal article" date="2015" name="Data Brief">
        <title>Shoot transcriptome of the giant reed, Arundo donax.</title>
        <authorList>
            <person name="Barrero R.A."/>
            <person name="Guerrero F.D."/>
            <person name="Moolhuijzen P."/>
            <person name="Goolsby J.A."/>
            <person name="Tidwell J."/>
            <person name="Bellgard S.E."/>
            <person name="Bellgard M.I."/>
        </authorList>
    </citation>
    <scope>NUCLEOTIDE SEQUENCE</scope>
    <source>
        <tissue evidence="2">Shoot tissue taken approximately 20 cm above the soil surface</tissue>
    </source>
</reference>
<feature type="transmembrane region" description="Helical" evidence="1">
    <location>
        <begin position="27"/>
        <end position="45"/>
    </location>
</feature>
<keyword evidence="1" id="KW-0812">Transmembrane</keyword>
<accession>A0A0A8Y565</accession>
<dbReference type="EMBL" id="GBRH01277817">
    <property type="protein sequence ID" value="JAD20078.1"/>
    <property type="molecule type" value="Transcribed_RNA"/>
</dbReference>
<keyword evidence="1" id="KW-1133">Transmembrane helix</keyword>
<reference evidence="2" key="1">
    <citation type="submission" date="2014-09" db="EMBL/GenBank/DDBJ databases">
        <authorList>
            <person name="Magalhaes I.L.F."/>
            <person name="Oliveira U."/>
            <person name="Santos F.R."/>
            <person name="Vidigal T.H.D.A."/>
            <person name="Brescovit A.D."/>
            <person name="Santos A.J."/>
        </authorList>
    </citation>
    <scope>NUCLEOTIDE SEQUENCE</scope>
    <source>
        <tissue evidence="2">Shoot tissue taken approximately 20 cm above the soil surface</tissue>
    </source>
</reference>
<protein>
    <submittedName>
        <fullName evidence="2">Uncharacterized protein</fullName>
    </submittedName>
</protein>
<dbReference type="AlphaFoldDB" id="A0A0A8Y565"/>
<evidence type="ECO:0000256" key="1">
    <source>
        <dbReference type="SAM" id="Phobius"/>
    </source>
</evidence>
<organism evidence="2">
    <name type="scientific">Arundo donax</name>
    <name type="common">Giant reed</name>
    <name type="synonym">Donax arundinaceus</name>
    <dbReference type="NCBI Taxonomy" id="35708"/>
    <lineage>
        <taxon>Eukaryota</taxon>
        <taxon>Viridiplantae</taxon>
        <taxon>Streptophyta</taxon>
        <taxon>Embryophyta</taxon>
        <taxon>Tracheophyta</taxon>
        <taxon>Spermatophyta</taxon>
        <taxon>Magnoliopsida</taxon>
        <taxon>Liliopsida</taxon>
        <taxon>Poales</taxon>
        <taxon>Poaceae</taxon>
        <taxon>PACMAD clade</taxon>
        <taxon>Arundinoideae</taxon>
        <taxon>Arundineae</taxon>
        <taxon>Arundo</taxon>
    </lineage>
</organism>
<proteinExistence type="predicted"/>